<evidence type="ECO:0000313" key="7">
    <source>
        <dbReference type="Proteomes" id="UP000428333"/>
    </source>
</evidence>
<dbReference type="Proteomes" id="UP000428333">
    <property type="component" value="Linkage Group LG04"/>
</dbReference>
<sequence length="486" mass="53586">MASSITSAVYLHVIEDVINKVRDEFALSDGPDETVLEMLQRKWVSKMVEAGAVLGPIESSSTTKQTPGGSVAPVHDLNVPYEGTEYETPTADMLFPPVSFDDWVCCEIGSILGLANLSHLTRIRKLFRLIVSLYASEAYLLTEYLLTPLQTPFQTPLPGTAQTPLPGTAQTPLPGTAQTPLPGTADNSMYNFPANGTPNDYSSVHDSGGISEMKDGMPSPYMQPPSAWMNQRTPLSVDVNVGWYFAYVEGREDLDRGTSQQPMMQDFFMSAGKRKRDEFASQHQNGGYIPQQDGAGDAWSDHFQVYQGANTESNIITAANRVVITQGARLSSRIPQSDGPIPDPYDDALSTPNIYNYQGVVNEDYNIVNTPAPNDQAGTPAFVMKNDIGDDDDDEPLNEDDDDDELDDLDQGEELNTQHLVLAQFDKVTRTKSKWKCTLKDGIMHINNDDILFNKSYKTERKIDCLENEKTGAFDCHAIAGFPLLM</sequence>
<feature type="compositionally biased region" description="Acidic residues" evidence="5">
    <location>
        <begin position="389"/>
        <end position="409"/>
    </location>
</feature>
<evidence type="ECO:0000256" key="4">
    <source>
        <dbReference type="ARBA" id="ARBA00023242"/>
    </source>
</evidence>
<keyword evidence="7" id="KW-1185">Reference proteome</keyword>
<dbReference type="EMBL" id="QEFC01000986">
    <property type="protein sequence ID" value="KAE9461073.1"/>
    <property type="molecule type" value="Genomic_DNA"/>
</dbReference>
<protein>
    <submittedName>
        <fullName evidence="6">Uncharacterized protein</fullName>
    </submittedName>
</protein>
<dbReference type="GO" id="GO:0006367">
    <property type="term" value="P:transcription initiation at RNA polymerase II promoter"/>
    <property type="evidence" value="ECO:0007669"/>
    <property type="project" value="InterPro"/>
</dbReference>
<keyword evidence="4" id="KW-0539">Nucleus</keyword>
<dbReference type="PANTHER" id="PTHR12694:SF8">
    <property type="entry name" value="TRANSCRIPTION INITIATION FACTOR IIA SUBUNIT 1"/>
    <property type="match status" value="1"/>
</dbReference>
<evidence type="ECO:0000313" key="6">
    <source>
        <dbReference type="EMBL" id="KAE9461073.1"/>
    </source>
</evidence>
<accession>A0A6A4LP69</accession>
<evidence type="ECO:0000256" key="2">
    <source>
        <dbReference type="ARBA" id="ARBA00010059"/>
    </source>
</evidence>
<dbReference type="AlphaFoldDB" id="A0A6A4LP69"/>
<dbReference type="Gene3D" id="1.10.287.100">
    <property type="match status" value="1"/>
</dbReference>
<dbReference type="GO" id="GO:0005672">
    <property type="term" value="C:transcription factor TFIIA complex"/>
    <property type="evidence" value="ECO:0007669"/>
    <property type="project" value="InterPro"/>
</dbReference>
<dbReference type="SUPFAM" id="SSF50784">
    <property type="entry name" value="Transcription factor IIA (TFIIA), beta-barrel domain"/>
    <property type="match status" value="1"/>
</dbReference>
<comment type="similarity">
    <text evidence="2">Belongs to the TFIIA subunit 1 family.</text>
</comment>
<dbReference type="SUPFAM" id="SSF47396">
    <property type="entry name" value="Transcription factor IIA (TFIIA), alpha-helical domain"/>
    <property type="match status" value="1"/>
</dbReference>
<reference evidence="6 7" key="1">
    <citation type="journal article" date="2019" name="Genome Biol. Evol.">
        <title>The Rhododendron genome and chromosomal organization provide insight into shared whole-genome duplications across the heath family (Ericaceae).</title>
        <authorList>
            <person name="Soza V.L."/>
            <person name="Lindsley D."/>
            <person name="Waalkes A."/>
            <person name="Ramage E."/>
            <person name="Patwardhan R.P."/>
            <person name="Burton J.N."/>
            <person name="Adey A."/>
            <person name="Kumar A."/>
            <person name="Qiu R."/>
            <person name="Shendure J."/>
            <person name="Hall B."/>
        </authorList>
    </citation>
    <scope>NUCLEOTIDE SEQUENCE [LARGE SCALE GENOMIC DNA]</scope>
    <source>
        <strain evidence="6">RSF 1966-606</strain>
    </source>
</reference>
<feature type="region of interest" description="Disordered" evidence="5">
    <location>
        <begin position="370"/>
        <end position="409"/>
    </location>
</feature>
<dbReference type="CDD" id="cd07976">
    <property type="entry name" value="TFIIA_alpha_beta_like"/>
    <property type="match status" value="1"/>
</dbReference>
<dbReference type="FunFam" id="2.30.18.10:FF:000005">
    <property type="entry name" value="transcription initiation factor IIA large subunit"/>
    <property type="match status" value="1"/>
</dbReference>
<dbReference type="Gene3D" id="2.30.18.10">
    <property type="entry name" value="Transcription factor IIA (TFIIA), beta-barrel domain"/>
    <property type="match status" value="1"/>
</dbReference>
<proteinExistence type="inferred from homology"/>
<feature type="non-terminal residue" evidence="6">
    <location>
        <position position="1"/>
    </location>
</feature>
<name>A0A6A4LP69_9ERIC</name>
<comment type="subcellular location">
    <subcellularLocation>
        <location evidence="1">Nucleus</location>
    </subcellularLocation>
</comment>
<organism evidence="6 7">
    <name type="scientific">Rhododendron williamsianum</name>
    <dbReference type="NCBI Taxonomy" id="262921"/>
    <lineage>
        <taxon>Eukaryota</taxon>
        <taxon>Viridiplantae</taxon>
        <taxon>Streptophyta</taxon>
        <taxon>Embryophyta</taxon>
        <taxon>Tracheophyta</taxon>
        <taxon>Spermatophyta</taxon>
        <taxon>Magnoliopsida</taxon>
        <taxon>eudicotyledons</taxon>
        <taxon>Gunneridae</taxon>
        <taxon>Pentapetalae</taxon>
        <taxon>asterids</taxon>
        <taxon>Ericales</taxon>
        <taxon>Ericaceae</taxon>
        <taxon>Ericoideae</taxon>
        <taxon>Rhodoreae</taxon>
        <taxon>Rhododendron</taxon>
    </lineage>
</organism>
<comment type="caution">
    <text evidence="6">The sequence shown here is derived from an EMBL/GenBank/DDBJ whole genome shotgun (WGS) entry which is preliminary data.</text>
</comment>
<dbReference type="Pfam" id="PF03153">
    <property type="entry name" value="TFIIA"/>
    <property type="match status" value="1"/>
</dbReference>
<evidence type="ECO:0000256" key="3">
    <source>
        <dbReference type="ARBA" id="ARBA00023163"/>
    </source>
</evidence>
<dbReference type="SMART" id="SM01371">
    <property type="entry name" value="TFIIA"/>
    <property type="match status" value="1"/>
</dbReference>
<dbReference type="InterPro" id="IPR004855">
    <property type="entry name" value="TFIIA_asu/bsu"/>
</dbReference>
<dbReference type="OrthoDB" id="6275927at2759"/>
<keyword evidence="3" id="KW-0804">Transcription</keyword>
<gene>
    <name evidence="6" type="ORF">C3L33_07025</name>
</gene>
<evidence type="ECO:0000256" key="1">
    <source>
        <dbReference type="ARBA" id="ARBA00004123"/>
    </source>
</evidence>
<dbReference type="PANTHER" id="PTHR12694">
    <property type="entry name" value="TRANSCRIPTION INITIATION FACTOR IIA SUBUNIT 1"/>
    <property type="match status" value="1"/>
</dbReference>
<dbReference type="InterPro" id="IPR009088">
    <property type="entry name" value="TFIIA_b-brl"/>
</dbReference>
<evidence type="ECO:0000256" key="5">
    <source>
        <dbReference type="SAM" id="MobiDB-lite"/>
    </source>
</evidence>